<feature type="domain" description="GH29D-like beta-sandwich" evidence="3">
    <location>
        <begin position="1853"/>
        <end position="1917"/>
    </location>
</feature>
<evidence type="ECO:0000313" key="5">
    <source>
        <dbReference type="Proteomes" id="UP000705508"/>
    </source>
</evidence>
<accession>A0A939BHE7</accession>
<feature type="compositionally biased region" description="Basic and acidic residues" evidence="1">
    <location>
        <begin position="1543"/>
        <end position="1555"/>
    </location>
</feature>
<dbReference type="EMBL" id="JACJKS010000011">
    <property type="protein sequence ID" value="MBM6948716.1"/>
    <property type="molecule type" value="Genomic_DNA"/>
</dbReference>
<evidence type="ECO:0000256" key="2">
    <source>
        <dbReference type="SAM" id="Phobius"/>
    </source>
</evidence>
<feature type="compositionally biased region" description="Polar residues" evidence="1">
    <location>
        <begin position="1991"/>
        <end position="2002"/>
    </location>
</feature>
<reference evidence="4" key="2">
    <citation type="journal article" date="2021" name="Sci. Rep.">
        <title>The distribution of antibiotic resistance genes in chicken gut microbiota commensals.</title>
        <authorList>
            <person name="Juricova H."/>
            <person name="Matiasovicova J."/>
            <person name="Kubasova T."/>
            <person name="Cejkova D."/>
            <person name="Rychlik I."/>
        </authorList>
    </citation>
    <scope>NUCLEOTIDE SEQUENCE</scope>
    <source>
        <strain evidence="4">An582</strain>
    </source>
</reference>
<dbReference type="RefSeq" id="WP_204906799.1">
    <property type="nucleotide sequence ID" value="NZ_JACJKS010000011.1"/>
</dbReference>
<organism evidence="4 5">
    <name type="scientific">Mordavella massiliensis</name>
    <dbReference type="NCBI Taxonomy" id="1871024"/>
    <lineage>
        <taxon>Bacteria</taxon>
        <taxon>Bacillati</taxon>
        <taxon>Bacillota</taxon>
        <taxon>Clostridia</taxon>
        <taxon>Eubacteriales</taxon>
        <taxon>Clostridiaceae</taxon>
        <taxon>Mordavella</taxon>
    </lineage>
</organism>
<evidence type="ECO:0000256" key="1">
    <source>
        <dbReference type="SAM" id="MobiDB-lite"/>
    </source>
</evidence>
<dbReference type="InterPro" id="IPR013783">
    <property type="entry name" value="Ig-like_fold"/>
</dbReference>
<keyword evidence="2" id="KW-0812">Transmembrane</keyword>
<feature type="region of interest" description="Disordered" evidence="1">
    <location>
        <begin position="1926"/>
        <end position="2002"/>
    </location>
</feature>
<reference evidence="4" key="1">
    <citation type="submission" date="2020-08" db="EMBL/GenBank/DDBJ databases">
        <authorList>
            <person name="Cejkova D."/>
            <person name="Kubasova T."/>
            <person name="Jahodarova E."/>
            <person name="Rychlik I."/>
        </authorList>
    </citation>
    <scope>NUCLEOTIDE SEQUENCE</scope>
    <source>
        <strain evidence="4">An582</strain>
    </source>
</reference>
<feature type="compositionally biased region" description="Gly residues" evidence="1">
    <location>
        <begin position="1563"/>
        <end position="1592"/>
    </location>
</feature>
<protein>
    <submittedName>
        <fullName evidence="4">Chitobiase/beta-hexosaminidase C-terminal domain-containing protein</fullName>
    </submittedName>
</protein>
<evidence type="ECO:0000259" key="3">
    <source>
        <dbReference type="Pfam" id="PF13290"/>
    </source>
</evidence>
<feature type="compositionally biased region" description="Acidic residues" evidence="1">
    <location>
        <begin position="1945"/>
        <end position="1956"/>
    </location>
</feature>
<feature type="transmembrane region" description="Helical" evidence="2">
    <location>
        <begin position="2004"/>
        <end position="2022"/>
    </location>
</feature>
<dbReference type="Proteomes" id="UP000705508">
    <property type="component" value="Unassembled WGS sequence"/>
</dbReference>
<comment type="caution">
    <text evidence="4">The sequence shown here is derived from an EMBL/GenBank/DDBJ whole genome shotgun (WGS) entry which is preliminary data.</text>
</comment>
<keyword evidence="2" id="KW-0472">Membrane</keyword>
<dbReference type="Pfam" id="PF05345">
    <property type="entry name" value="He_PIG"/>
    <property type="match status" value="1"/>
</dbReference>
<dbReference type="InterPro" id="IPR059177">
    <property type="entry name" value="GH29D-like_dom"/>
</dbReference>
<name>A0A939BHE7_9CLOT</name>
<feature type="compositionally biased region" description="Low complexity" evidence="1">
    <location>
        <begin position="1957"/>
        <end position="1975"/>
    </location>
</feature>
<keyword evidence="2" id="KW-1133">Transmembrane helix</keyword>
<dbReference type="Pfam" id="PF13290">
    <property type="entry name" value="CHB_HEX_C_1"/>
    <property type="match status" value="1"/>
</dbReference>
<dbReference type="Gene3D" id="2.60.40.10">
    <property type="entry name" value="Immunoglobulins"/>
    <property type="match status" value="1"/>
</dbReference>
<proteinExistence type="predicted"/>
<sequence length="2032" mass="218391">MVLSMLPTTAFAVTTDRTMSASIYTGQDSSTGGFTGQTDTFSADQEGLILHLSGFKDALPEGSVVESLAFYPADGSDEWGTVFWFNGTEDYPCNNGTANDKIFVDGVYNGVFQLLNFTPGGNMSLTPGTYKVMAYVGNGKTGDAYEELYYLSTDTFTITEGDEGPAESNPIVDSYTFPDGTVDAAYEANLPAVPGTQGHTLTWEVASGRLPDGLSLTTVSKSAVVSGTPTTEGTYKFTLKVTERDAENNITGSTSRSYSITIRKAAKISSGYAYFTTDNSGNPIAEGWGTYTMTLSSQVDADTAAATLYYNGSSTQEIELSRRGGSNTFDGSLNIPEDATVLNKVVFTADDVEKPWEYEIKKGDVQPCVEATVSGVPDGSTRRLVLQKKAGDTWETEKTVDSWAGNGDVNVVSGLESGETYRLALVSSQSGREVEYGTSEELTGITGRKRVEVAYAERTVTTVKPQVYAGENKVSGSYTLNWYDAESGGSLVATGSSHTFVDGDDPLWVEAVPTRSYALRYLPSARVQADGTDSEPVLTMSSVPTSTVNGTVTLEGEPVGWARVTVSVTTGDGYAGSYSASADKNGAFTIKDVPLSAPDNEFLLTATDASINDWTYDGLTAENCENMEIKAKRRTGMIQMPGLYGTVTVTDAEGKEVPIRSRSSNGIYLEADKVSADQTVTLHLDKTDRYIELPVTLDKNKCAVVTDIPWMYRDRALFKVNISNQMKVVALCYNARGKLCYEYEMERYYNTSFFSPYQEGGTYTWVFVSAAALGAVSYTEKSTFDGLKKAVDADYYKIVDVTLEEPQAGSAPKTKTTDVELTLQNLLNNMTDIDASGLTMSADVETIDFRVTAAAKEEGLKQKKAIIGVDVNNASRSISDSGTPDVVNGSVYINGHKAGTDVTIYPNNTSHAGDFKGNYSITIPDVDVYGGWPLVVQFQAKRVNMGNLTATATLQNNYKDKILLGEADLSSPALSIYAPAGINQDRFSVYGLAPGGKEVSLYLDGELAATVTAQEDGYYTAKLDLGEPYIYEEYTLSATTETEGQTISSRTVDFCYNSTLPSLYEIRATDYRKQWFTLWKDGQAETGYYFYMPNTPMRFSASFTDSNGNRITDANAMEEVYVHVPRTDGVITLKAEYDSSLKAWVTGEYKCGNNPPQNTWVSYTPATPGLAATAQDLERADAAQANVDPVTESDVADYAEDFKNMGVSVTWDEDGTPESMTIPANGNTYTITSSTTQGGAAAGIAELPKWEEEPVTADHDKTGATYIVPSGNVVYARVSGPDEAELKYDYIESYDLPDGDQFVVRTTVTADQYTQVYYDTAADDITKVTYTAKNKNTLPEGDYKLNSDRIVDLAYHWATVAYDMDNLQTAQTRTLSKAARSESAYRYTGNHEIDTYAQLLQFYRDNGVTVDGEAGSGGTDTWWEYVVDGGGDGTLGSLHSRANGGKANQRLSNALFKQLGSDIKSAVSGGKDIYQKGPQVAIKKIREMLTKQTKNQLKQRYGKVKDSEEILEAKREAYQFAADLKKKGRDVDFTNLPPIEGLMDPRDWGKDKDYQDAFDDDSGGGGDDSGEGGDSSGSGDSSGGGGGGFLDGSGDDGSGDGGSGGSSSSGSYGNYTVEVPNTRKAIIDPSGYVYAGVESNRVEGADATVYEVAENTGTRTLWNAEAFDQSNPYITGADGFYQWMVPSGLWSVSVAANGYDAYTTGEKDGTDAKEINGTWAMPVAPVQLDVNIDLQASAAPTVENVQAAGEGVYIVFDQYMNTDTLTAEQFVLLVNGEKQEFEVSYPDAEKNGGKTYARTVMLTGAAYTGEDSIYLRVEPNVESYTGKEMDFSYEERDIPVVALQKAEAPAADPGSGSVEVNTAVTLTTATEGAKIFYTTDGSEPDLTSKLYTGPILITAETVIKAIAVKAGMTNSDVAAFTYTVEVSGDDQPGTDPGEDGPGSDPGEDDPGTDPGEDQPGTDPGEEQPGIDPGGDQPDGDVTAQEPDKNTGDVTSPQSGDSSNVLPWIILLILSGGGIGIAYKKNKRNTRNR</sequence>
<feature type="region of interest" description="Disordered" evidence="1">
    <location>
        <begin position="1531"/>
        <end position="1615"/>
    </location>
</feature>
<gene>
    <name evidence="4" type="ORF">H6A20_08645</name>
</gene>
<evidence type="ECO:0000313" key="4">
    <source>
        <dbReference type="EMBL" id="MBM6948716.1"/>
    </source>
</evidence>